<organism evidence="1 2">
    <name type="scientific">Neobacillus bataviensis</name>
    <dbReference type="NCBI Taxonomy" id="220685"/>
    <lineage>
        <taxon>Bacteria</taxon>
        <taxon>Bacillati</taxon>
        <taxon>Bacillota</taxon>
        <taxon>Bacilli</taxon>
        <taxon>Bacillales</taxon>
        <taxon>Bacillaceae</taxon>
        <taxon>Neobacillus</taxon>
    </lineage>
</organism>
<protein>
    <submittedName>
        <fullName evidence="1">Uncharacterized protein</fullName>
    </submittedName>
</protein>
<proteinExistence type="predicted"/>
<evidence type="ECO:0000313" key="2">
    <source>
        <dbReference type="Proteomes" id="UP000319671"/>
    </source>
</evidence>
<reference evidence="1 2" key="1">
    <citation type="submission" date="2019-06" db="EMBL/GenBank/DDBJ databases">
        <title>Sorghum-associated microbial communities from plants grown in Nebraska, USA.</title>
        <authorList>
            <person name="Schachtman D."/>
        </authorList>
    </citation>
    <scope>NUCLEOTIDE SEQUENCE [LARGE SCALE GENOMIC DNA]</scope>
    <source>
        <strain evidence="1 2">2482</strain>
    </source>
</reference>
<comment type="caution">
    <text evidence="1">The sequence shown here is derived from an EMBL/GenBank/DDBJ whole genome shotgun (WGS) entry which is preliminary data.</text>
</comment>
<evidence type="ECO:0000313" key="1">
    <source>
        <dbReference type="EMBL" id="TWD98534.1"/>
    </source>
</evidence>
<accession>A0A561D5A5</accession>
<name>A0A561D5A5_9BACI</name>
<keyword evidence="2" id="KW-1185">Reference proteome</keyword>
<sequence length="45" mass="5358">MFELIIVCLVQYFAAYFCLKSSKQSLEVTPVKSFEDYFIESRNNR</sequence>
<dbReference type="EMBL" id="VIVN01000009">
    <property type="protein sequence ID" value="TWD98534.1"/>
    <property type="molecule type" value="Genomic_DNA"/>
</dbReference>
<dbReference type="AlphaFoldDB" id="A0A561D5A5"/>
<dbReference type="Proteomes" id="UP000319671">
    <property type="component" value="Unassembled WGS sequence"/>
</dbReference>
<gene>
    <name evidence="1" type="ORF">FB550_10940</name>
</gene>